<dbReference type="EMBL" id="QRZM01000001">
    <property type="protein sequence ID" value="RGV78932.1"/>
    <property type="molecule type" value="Genomic_DNA"/>
</dbReference>
<gene>
    <name evidence="1" type="ORF">DWW02_04180</name>
</gene>
<evidence type="ECO:0000313" key="1">
    <source>
        <dbReference type="EMBL" id="RGV78932.1"/>
    </source>
</evidence>
<reference evidence="1 2" key="1">
    <citation type="submission" date="2018-08" db="EMBL/GenBank/DDBJ databases">
        <title>A genome reference for cultivated species of the human gut microbiota.</title>
        <authorList>
            <person name="Zou Y."/>
            <person name="Xue W."/>
            <person name="Luo G."/>
        </authorList>
    </citation>
    <scope>NUCLEOTIDE SEQUENCE [LARGE SCALE GENOMIC DNA]</scope>
    <source>
        <strain evidence="1 2">AF14-18</strain>
    </source>
</reference>
<accession>A0A412ZFH7</accession>
<protein>
    <submittedName>
        <fullName evidence="1">Uncharacterized protein</fullName>
    </submittedName>
</protein>
<comment type="caution">
    <text evidence="1">The sequence shown here is derived from an EMBL/GenBank/DDBJ whole genome shotgun (WGS) entry which is preliminary data.</text>
</comment>
<organism evidence="1 2">
    <name type="scientific">Enterocloster bolteae</name>
    <dbReference type="NCBI Taxonomy" id="208479"/>
    <lineage>
        <taxon>Bacteria</taxon>
        <taxon>Bacillati</taxon>
        <taxon>Bacillota</taxon>
        <taxon>Clostridia</taxon>
        <taxon>Lachnospirales</taxon>
        <taxon>Lachnospiraceae</taxon>
        <taxon>Enterocloster</taxon>
    </lineage>
</organism>
<dbReference type="AlphaFoldDB" id="A0A412ZFH7"/>
<dbReference type="Proteomes" id="UP000284543">
    <property type="component" value="Unassembled WGS sequence"/>
</dbReference>
<name>A0A412ZFH7_9FIRM</name>
<evidence type="ECO:0000313" key="2">
    <source>
        <dbReference type="Proteomes" id="UP000284543"/>
    </source>
</evidence>
<proteinExistence type="predicted"/>
<sequence length="63" mass="6841">MCHAFYSTKNIAAPCSRRQAIFRLLYNIQEIFIGLLHAGGCANAAVQPVRVQNGYKACSPASV</sequence>